<protein>
    <submittedName>
        <fullName evidence="7">Thiamine pyrophosphate protein</fullName>
    </submittedName>
</protein>
<evidence type="ECO:0000256" key="3">
    <source>
        <dbReference type="RuleBase" id="RU362132"/>
    </source>
</evidence>
<dbReference type="InterPro" id="IPR045229">
    <property type="entry name" value="TPP_enz"/>
</dbReference>
<accession>A0ABQ5TLB8</accession>
<dbReference type="Pfam" id="PF02775">
    <property type="entry name" value="TPP_enzyme_C"/>
    <property type="match status" value="1"/>
</dbReference>
<dbReference type="InterPro" id="IPR012000">
    <property type="entry name" value="Thiamin_PyroP_enz_cen_dom"/>
</dbReference>
<dbReference type="InterPro" id="IPR029061">
    <property type="entry name" value="THDP-binding"/>
</dbReference>
<evidence type="ECO:0000259" key="6">
    <source>
        <dbReference type="Pfam" id="PF02776"/>
    </source>
</evidence>
<evidence type="ECO:0000259" key="4">
    <source>
        <dbReference type="Pfam" id="PF00205"/>
    </source>
</evidence>
<feature type="domain" description="Thiamine pyrophosphate enzyme TPP-binding" evidence="5">
    <location>
        <begin position="390"/>
        <end position="538"/>
    </location>
</feature>
<dbReference type="PANTHER" id="PTHR18968">
    <property type="entry name" value="THIAMINE PYROPHOSPHATE ENZYMES"/>
    <property type="match status" value="1"/>
</dbReference>
<reference evidence="7 8" key="1">
    <citation type="submission" date="2023-02" db="EMBL/GenBank/DDBJ databases">
        <title>Oceanobacillus kimchii IFOP_LL358 isolated form Alexandrium catenella lab strain.</title>
        <authorList>
            <person name="Gajardo G."/>
            <person name="Ueki S."/>
            <person name="Maruyama F."/>
        </authorList>
    </citation>
    <scope>NUCLEOTIDE SEQUENCE [LARGE SCALE GENOMIC DNA]</scope>
    <source>
        <strain evidence="7 8">IFOP_LL358</strain>
    </source>
</reference>
<name>A0ABQ5TLB8_9BACI</name>
<evidence type="ECO:0000259" key="5">
    <source>
        <dbReference type="Pfam" id="PF02775"/>
    </source>
</evidence>
<feature type="domain" description="Thiamine pyrophosphate enzyme N-terminal TPP-binding" evidence="6">
    <location>
        <begin position="9"/>
        <end position="123"/>
    </location>
</feature>
<evidence type="ECO:0000256" key="2">
    <source>
        <dbReference type="ARBA" id="ARBA00023052"/>
    </source>
</evidence>
<proteinExistence type="inferred from homology"/>
<dbReference type="Gene3D" id="3.40.50.970">
    <property type="match status" value="2"/>
</dbReference>
<dbReference type="PANTHER" id="PTHR18968:SF120">
    <property type="entry name" value="ACETOLACTATE SYNTHASE LARGE SUBUNIT"/>
    <property type="match status" value="1"/>
</dbReference>
<dbReference type="SUPFAM" id="SSF52467">
    <property type="entry name" value="DHS-like NAD/FAD-binding domain"/>
    <property type="match status" value="1"/>
</dbReference>
<evidence type="ECO:0000256" key="1">
    <source>
        <dbReference type="ARBA" id="ARBA00007812"/>
    </source>
</evidence>
<dbReference type="InterPro" id="IPR029035">
    <property type="entry name" value="DHS-like_NAD/FAD-binding_dom"/>
</dbReference>
<dbReference type="Gene3D" id="3.40.50.1220">
    <property type="entry name" value="TPP-binding domain"/>
    <property type="match status" value="1"/>
</dbReference>
<dbReference type="CDD" id="cd07035">
    <property type="entry name" value="TPP_PYR_POX_like"/>
    <property type="match status" value="1"/>
</dbReference>
<keyword evidence="2 3" id="KW-0786">Thiamine pyrophosphate</keyword>
<dbReference type="InterPro" id="IPR011766">
    <property type="entry name" value="TPP_enzyme_TPP-bd"/>
</dbReference>
<evidence type="ECO:0000313" key="7">
    <source>
        <dbReference type="EMBL" id="GLO66947.1"/>
    </source>
</evidence>
<gene>
    <name evidence="7" type="ORF">MACH08_27310</name>
</gene>
<evidence type="ECO:0000313" key="8">
    <source>
        <dbReference type="Proteomes" id="UP001275436"/>
    </source>
</evidence>
<dbReference type="CDD" id="cd00568">
    <property type="entry name" value="TPP_enzymes"/>
    <property type="match status" value="1"/>
</dbReference>
<sequence length="556" mass="62034">MSHNRIHLNAAEAIVKGLRREEVKHIFCVPGESYLPVLNALYDEQDIQVISGRHEGGIAFMAEGYAKATKKPGIVMATRGVGASNLSIGVHTAYQDSTPMVVLLGQVSTKFRGREGFQEVDLESFFRPISKWAVEITDVQRIPEILAKAFRIAKTGRPGPVVISLPEDILYEEGEFIFRAPVSIPRPSPSIKEISMFQHFLQIAKKPLIIAGGGIRFSGAEDALLEFAEAFQIPVMTAFRRHDAFPNNNNLYLGHLGLGITAEIREAVDEADVIFALGTRLSEITTQDYSIITNDKRLVHIDISFETIGNVYPPDLGIVADIKEALLALRTIKIEEVKGSGEFIWKEWVENRRTKQIESIKKLNQKQDIQSKIIGYIQQQLSHEYIITNDAGNFAGWLHTYFQFNHKNTYIGPTSGAMGYGVPSAIGAAIAIPNKTVISLSGDGGFMMTAQELETAVRYKIGMLSLIFNNQMYGTIRMHQEIHYPKKVIATDLGNISFKSYIQSLGGKGYQVTSFQEFEHVFPIALEHAKVSPVVIEILTDREQISVNKRIKDFHK</sequence>
<dbReference type="RefSeq" id="WP_077596602.1">
    <property type="nucleotide sequence ID" value="NZ_BSKO01000001.1"/>
</dbReference>
<comment type="similarity">
    <text evidence="1 3">Belongs to the TPP enzyme family.</text>
</comment>
<dbReference type="Pfam" id="PF02776">
    <property type="entry name" value="TPP_enzyme_N"/>
    <property type="match status" value="1"/>
</dbReference>
<dbReference type="InterPro" id="IPR000399">
    <property type="entry name" value="TPP-bd_CS"/>
</dbReference>
<dbReference type="EMBL" id="BSKO01000001">
    <property type="protein sequence ID" value="GLO66947.1"/>
    <property type="molecule type" value="Genomic_DNA"/>
</dbReference>
<dbReference type="PROSITE" id="PS00187">
    <property type="entry name" value="TPP_ENZYMES"/>
    <property type="match status" value="1"/>
</dbReference>
<comment type="caution">
    <text evidence="7">The sequence shown here is derived from an EMBL/GenBank/DDBJ whole genome shotgun (WGS) entry which is preliminary data.</text>
</comment>
<dbReference type="Proteomes" id="UP001275436">
    <property type="component" value="Unassembled WGS sequence"/>
</dbReference>
<organism evidence="7 8">
    <name type="scientific">Oceanobacillus kimchii</name>
    <dbReference type="NCBI Taxonomy" id="746691"/>
    <lineage>
        <taxon>Bacteria</taxon>
        <taxon>Bacillati</taxon>
        <taxon>Bacillota</taxon>
        <taxon>Bacilli</taxon>
        <taxon>Bacillales</taxon>
        <taxon>Bacillaceae</taxon>
        <taxon>Oceanobacillus</taxon>
    </lineage>
</organism>
<dbReference type="Pfam" id="PF00205">
    <property type="entry name" value="TPP_enzyme_M"/>
    <property type="match status" value="1"/>
</dbReference>
<keyword evidence="8" id="KW-1185">Reference proteome</keyword>
<dbReference type="SUPFAM" id="SSF52518">
    <property type="entry name" value="Thiamin diphosphate-binding fold (THDP-binding)"/>
    <property type="match status" value="2"/>
</dbReference>
<dbReference type="InterPro" id="IPR012001">
    <property type="entry name" value="Thiamin_PyroP_enz_TPP-bd_dom"/>
</dbReference>
<dbReference type="NCBIfam" id="NF006052">
    <property type="entry name" value="PRK08199.1"/>
    <property type="match status" value="1"/>
</dbReference>
<feature type="domain" description="Thiamine pyrophosphate enzyme central" evidence="4">
    <location>
        <begin position="200"/>
        <end position="329"/>
    </location>
</feature>